<dbReference type="Proteomes" id="UP001231518">
    <property type="component" value="Chromosome 7"/>
</dbReference>
<evidence type="ECO:0000259" key="5">
    <source>
        <dbReference type="SMART" id="SM00249"/>
    </source>
</evidence>
<feature type="domain" description="Zinc finger PHD-type" evidence="5">
    <location>
        <begin position="4"/>
        <end position="58"/>
    </location>
</feature>
<organism evidence="6 7">
    <name type="scientific">Mythimna separata</name>
    <name type="common">Oriental armyworm</name>
    <name type="synonym">Pseudaletia separata</name>
    <dbReference type="NCBI Taxonomy" id="271217"/>
    <lineage>
        <taxon>Eukaryota</taxon>
        <taxon>Metazoa</taxon>
        <taxon>Ecdysozoa</taxon>
        <taxon>Arthropoda</taxon>
        <taxon>Hexapoda</taxon>
        <taxon>Insecta</taxon>
        <taxon>Pterygota</taxon>
        <taxon>Neoptera</taxon>
        <taxon>Endopterygota</taxon>
        <taxon>Lepidoptera</taxon>
        <taxon>Glossata</taxon>
        <taxon>Ditrysia</taxon>
        <taxon>Noctuoidea</taxon>
        <taxon>Noctuidae</taxon>
        <taxon>Noctuinae</taxon>
        <taxon>Hadenini</taxon>
        <taxon>Mythimna</taxon>
    </lineage>
</organism>
<evidence type="ECO:0000256" key="1">
    <source>
        <dbReference type="ARBA" id="ARBA00022723"/>
    </source>
</evidence>
<evidence type="ECO:0000313" key="7">
    <source>
        <dbReference type="Proteomes" id="UP001231518"/>
    </source>
</evidence>
<feature type="region of interest" description="Disordered" evidence="4">
    <location>
        <begin position="195"/>
        <end position="215"/>
    </location>
</feature>
<evidence type="ECO:0000256" key="3">
    <source>
        <dbReference type="ARBA" id="ARBA00022833"/>
    </source>
</evidence>
<evidence type="ECO:0000313" key="6">
    <source>
        <dbReference type="EMBL" id="KAJ8724777.1"/>
    </source>
</evidence>
<dbReference type="AlphaFoldDB" id="A0AAD7YSG3"/>
<gene>
    <name evidence="6" type="ORF">PYW07_015735</name>
</gene>
<dbReference type="GO" id="GO:0008270">
    <property type="term" value="F:zinc ion binding"/>
    <property type="evidence" value="ECO:0007669"/>
    <property type="project" value="UniProtKB-KW"/>
</dbReference>
<reference evidence="6" key="1">
    <citation type="submission" date="2023-03" db="EMBL/GenBank/DDBJ databases">
        <title>Chromosome-level genomes of two armyworms, Mythimna separata and Mythimna loreyi, provide insights into the biosynthesis and reception of sex pheromones.</title>
        <authorList>
            <person name="Zhao H."/>
        </authorList>
    </citation>
    <scope>NUCLEOTIDE SEQUENCE</scope>
    <source>
        <strain evidence="6">BeijingLab</strain>
        <tissue evidence="6">Pupa</tissue>
    </source>
</reference>
<keyword evidence="3" id="KW-0862">Zinc</keyword>
<comment type="caution">
    <text evidence="6">The sequence shown here is derived from an EMBL/GenBank/DDBJ whole genome shotgun (WGS) entry which is preliminary data.</text>
</comment>
<dbReference type="SMART" id="SM00249">
    <property type="entry name" value="PHD"/>
    <property type="match status" value="1"/>
</dbReference>
<keyword evidence="2" id="KW-0863">Zinc-finger</keyword>
<name>A0AAD7YSG3_MYTSE</name>
<dbReference type="InterPro" id="IPR013083">
    <property type="entry name" value="Znf_RING/FYVE/PHD"/>
</dbReference>
<protein>
    <recommendedName>
        <fullName evidence="5">Zinc finger PHD-type domain-containing protein</fullName>
    </recommendedName>
</protein>
<dbReference type="EMBL" id="JARGEI010000010">
    <property type="protein sequence ID" value="KAJ8724777.1"/>
    <property type="molecule type" value="Genomic_DNA"/>
</dbReference>
<proteinExistence type="predicted"/>
<dbReference type="InterPro" id="IPR001965">
    <property type="entry name" value="Znf_PHD"/>
</dbReference>
<keyword evidence="1" id="KW-0479">Metal-binding</keyword>
<evidence type="ECO:0000256" key="4">
    <source>
        <dbReference type="SAM" id="MobiDB-lite"/>
    </source>
</evidence>
<dbReference type="Gene3D" id="3.30.40.10">
    <property type="entry name" value="Zinc/RING finger domain, C3HC4 (zinc finger)"/>
    <property type="match status" value="1"/>
</dbReference>
<keyword evidence="7" id="KW-1185">Reference proteome</keyword>
<dbReference type="SUPFAM" id="SSF57903">
    <property type="entry name" value="FYVE/PHD zinc finger"/>
    <property type="match status" value="1"/>
</dbReference>
<sequence length="376" mass="42821">MDKKCGACSSTITDNFFMECSNEKCMTAYDLQCLKINRDAFKTFTLAYKKKWVCPECVCLNPKRGNIDTPVRGDSARLHTTITPDNVNSQRGTRVQFSPTTSSDVDSVLLDELKQFRLDIMARLDSQANAIMLMQDQYTQTKKDLDKLIKIMTVIEEKVNLQLARNIQSQTSSSIVLPPEEASTSSHSTFAEAVNKNKTKKPKKNNNNMHSQSTAEIQNVNKCGATKSATTVLETQASYTGAPDVIEQSQREEETGWTTVQYKKPNRLSKNVTIGRNTEIKGIVAMERMKYLHVWRLHPETTQEAMTDYIKNLCGPETSMKIEKIKHKTARDYSSFIIGVSEKHYTLLNNAEVWPLNAEFNEWIWFRKQPNSPLHK</sequence>
<dbReference type="InterPro" id="IPR011011">
    <property type="entry name" value="Znf_FYVE_PHD"/>
</dbReference>
<accession>A0AAD7YSG3</accession>
<evidence type="ECO:0000256" key="2">
    <source>
        <dbReference type="ARBA" id="ARBA00022771"/>
    </source>
</evidence>